<keyword evidence="2" id="KW-1003">Cell membrane</keyword>
<feature type="transmembrane region" description="Helical" evidence="8">
    <location>
        <begin position="140"/>
        <end position="157"/>
    </location>
</feature>
<dbReference type="InterPro" id="IPR018584">
    <property type="entry name" value="GT87"/>
</dbReference>
<accession>A0A2H5Y5C8</accession>
<dbReference type="AlphaFoldDB" id="A0A2H5Y5C8"/>
<evidence type="ECO:0000256" key="1">
    <source>
        <dbReference type="ARBA" id="ARBA00004651"/>
    </source>
</evidence>
<feature type="transmembrane region" description="Helical" evidence="8">
    <location>
        <begin position="90"/>
        <end position="119"/>
    </location>
</feature>
<keyword evidence="3" id="KW-0808">Transferase</keyword>
<protein>
    <recommendedName>
        <fullName evidence="11">DUF2029 domain-containing protein</fullName>
    </recommendedName>
</protein>
<evidence type="ECO:0008006" key="11">
    <source>
        <dbReference type="Google" id="ProtNLM"/>
    </source>
</evidence>
<dbReference type="GO" id="GO:0016758">
    <property type="term" value="F:hexosyltransferase activity"/>
    <property type="evidence" value="ECO:0007669"/>
    <property type="project" value="InterPro"/>
</dbReference>
<reference evidence="10" key="1">
    <citation type="submission" date="2017-09" db="EMBL/GenBank/DDBJ databases">
        <title>Metaegenomics of thermophilic ammonia-oxidizing enrichment culture.</title>
        <authorList>
            <person name="Kato S."/>
            <person name="Suzuki K."/>
        </authorList>
    </citation>
    <scope>NUCLEOTIDE SEQUENCE [LARGE SCALE GENOMIC DNA]</scope>
</reference>
<dbReference type="GO" id="GO:0005886">
    <property type="term" value="C:plasma membrane"/>
    <property type="evidence" value="ECO:0007669"/>
    <property type="project" value="UniProtKB-SubCell"/>
</dbReference>
<feature type="transmembrane region" description="Helical" evidence="8">
    <location>
        <begin position="280"/>
        <end position="301"/>
    </location>
</feature>
<dbReference type="EMBL" id="BEHY01000014">
    <property type="protein sequence ID" value="GBD08651.1"/>
    <property type="molecule type" value="Genomic_DNA"/>
</dbReference>
<keyword evidence="4 8" id="KW-0812">Transmembrane</keyword>
<evidence type="ECO:0000256" key="3">
    <source>
        <dbReference type="ARBA" id="ARBA00022679"/>
    </source>
</evidence>
<keyword evidence="5 8" id="KW-1133">Transmembrane helix</keyword>
<dbReference type="Pfam" id="PF09594">
    <property type="entry name" value="GT87"/>
    <property type="match status" value="1"/>
</dbReference>
<name>A0A2H5Y5C8_9CHLR</name>
<organism evidence="9 10">
    <name type="scientific">Candidatus Thermoflexus japonica</name>
    <dbReference type="NCBI Taxonomy" id="2035417"/>
    <lineage>
        <taxon>Bacteria</taxon>
        <taxon>Bacillati</taxon>
        <taxon>Chloroflexota</taxon>
        <taxon>Thermoflexia</taxon>
        <taxon>Thermoflexales</taxon>
        <taxon>Thermoflexaceae</taxon>
        <taxon>Thermoflexus</taxon>
    </lineage>
</organism>
<feature type="transmembrane region" description="Helical" evidence="8">
    <location>
        <begin position="186"/>
        <end position="209"/>
    </location>
</feature>
<comment type="subcellular location">
    <subcellularLocation>
        <location evidence="1">Cell membrane</location>
        <topology evidence="1">Multi-pass membrane protein</topology>
    </subcellularLocation>
</comment>
<evidence type="ECO:0000313" key="10">
    <source>
        <dbReference type="Proteomes" id="UP000236642"/>
    </source>
</evidence>
<feature type="transmembrane region" description="Helical" evidence="8">
    <location>
        <begin position="246"/>
        <end position="268"/>
    </location>
</feature>
<evidence type="ECO:0000256" key="5">
    <source>
        <dbReference type="ARBA" id="ARBA00022989"/>
    </source>
</evidence>
<evidence type="ECO:0000313" key="9">
    <source>
        <dbReference type="EMBL" id="GBD08651.1"/>
    </source>
</evidence>
<feature type="transmembrane region" description="Helical" evidence="8">
    <location>
        <begin position="215"/>
        <end position="239"/>
    </location>
</feature>
<sequence>MNRKRLRVYPWLIGAALWGVWAGEILTRRGWQGGLGPILGSDFVTLYGAGLLYRSHPARLYDPEAQAQIQAALIAPTPYPGLNPFISPPYVAMACSLLTTMPLPIAFALWNGLTLAWVLHAAAGLRRLLPEDMRRAARSFPPISVLLLSFFPFVAGWRVGQNHGLTLWLATYLLISSQARRPGLAGLLAGLMLYKPQFVLGFLILWITWKEWRALAAFGAIALLWPGLSLLTGGGSLYGEYLSRSAFLLSLPWVEGFPAFALVTPYGLLATLLPPSARPALQAASALGLLLLGFGLARIAASLRNQPWERQAPAWMLAILYPLLVFPYALLHDLVLLAPVLTLWAAGGPSRRLLRTAVGVYMGALVFSFLGALTRLALPALLPTGVLIAMAREGMLSIRPHRDPAQ</sequence>
<gene>
    <name evidence="9" type="ORF">HRbin22_00892</name>
</gene>
<dbReference type="Proteomes" id="UP000236642">
    <property type="component" value="Unassembled WGS sequence"/>
</dbReference>
<keyword evidence="6 8" id="KW-0472">Membrane</keyword>
<evidence type="ECO:0000256" key="7">
    <source>
        <dbReference type="ARBA" id="ARBA00024033"/>
    </source>
</evidence>
<evidence type="ECO:0000256" key="6">
    <source>
        <dbReference type="ARBA" id="ARBA00023136"/>
    </source>
</evidence>
<evidence type="ECO:0000256" key="8">
    <source>
        <dbReference type="SAM" id="Phobius"/>
    </source>
</evidence>
<feature type="transmembrane region" description="Helical" evidence="8">
    <location>
        <begin position="358"/>
        <end position="391"/>
    </location>
</feature>
<comment type="caution">
    <text evidence="9">The sequence shown here is derived from an EMBL/GenBank/DDBJ whole genome shotgun (WGS) entry which is preliminary data.</text>
</comment>
<comment type="similarity">
    <text evidence="7">Belongs to the glycosyltransferase 87 family.</text>
</comment>
<evidence type="ECO:0000256" key="4">
    <source>
        <dbReference type="ARBA" id="ARBA00022692"/>
    </source>
</evidence>
<feature type="transmembrane region" description="Helical" evidence="8">
    <location>
        <begin position="313"/>
        <end position="346"/>
    </location>
</feature>
<evidence type="ECO:0000256" key="2">
    <source>
        <dbReference type="ARBA" id="ARBA00022475"/>
    </source>
</evidence>
<proteinExistence type="inferred from homology"/>